<evidence type="ECO:0000256" key="1">
    <source>
        <dbReference type="SAM" id="SignalP"/>
    </source>
</evidence>
<evidence type="ECO:0000313" key="3">
    <source>
        <dbReference type="Proteomes" id="UP001164459"/>
    </source>
</evidence>
<reference evidence="2" key="1">
    <citation type="submission" date="2022-11" db="EMBL/GenBank/DDBJ databases">
        <title>Minimal conservation of predation-associated metabolite biosynthetic gene clusters underscores biosynthetic potential of Myxococcota including descriptions for ten novel species: Archangium lansinium sp. nov., Myxococcus landrumus sp. nov., Nannocystis bai.</title>
        <authorList>
            <person name="Ahearne A."/>
            <person name="Stevens C."/>
            <person name="Dowd S."/>
        </authorList>
    </citation>
    <scope>NUCLEOTIDE SEQUENCE</scope>
    <source>
        <strain evidence="2">Fl3</strain>
    </source>
</reference>
<keyword evidence="3" id="KW-1185">Reference proteome</keyword>
<dbReference type="Proteomes" id="UP001164459">
    <property type="component" value="Chromosome"/>
</dbReference>
<feature type="signal peptide" evidence="1">
    <location>
        <begin position="1"/>
        <end position="19"/>
    </location>
</feature>
<keyword evidence="1" id="KW-0732">Signal</keyword>
<feature type="chain" id="PRO_5045426283" evidence="1">
    <location>
        <begin position="20"/>
        <end position="380"/>
    </location>
</feature>
<dbReference type="RefSeq" id="WP_269034071.1">
    <property type="nucleotide sequence ID" value="NZ_CP114040.1"/>
</dbReference>
<organism evidence="2 3">
    <name type="scientific">Nannocystis punicea</name>
    <dbReference type="NCBI Taxonomy" id="2995304"/>
    <lineage>
        <taxon>Bacteria</taxon>
        <taxon>Pseudomonadati</taxon>
        <taxon>Myxococcota</taxon>
        <taxon>Polyangia</taxon>
        <taxon>Nannocystales</taxon>
        <taxon>Nannocystaceae</taxon>
        <taxon>Nannocystis</taxon>
    </lineage>
</organism>
<evidence type="ECO:0000313" key="2">
    <source>
        <dbReference type="EMBL" id="WAS91709.1"/>
    </source>
</evidence>
<dbReference type="PROSITE" id="PS51257">
    <property type="entry name" value="PROKAR_LIPOPROTEIN"/>
    <property type="match status" value="1"/>
</dbReference>
<gene>
    <name evidence="2" type="ORF">O0S08_36470</name>
</gene>
<name>A0ABY7GXK7_9BACT</name>
<accession>A0ABY7GXK7</accession>
<protein>
    <submittedName>
        <fullName evidence="2">Uncharacterized protein</fullName>
    </submittedName>
</protein>
<proteinExistence type="predicted"/>
<sequence>MRASTLAIPLLVLSACADAGSDEPQDPCLLRSASRCDVRESDCQEHAHEVIACIRGTDHPLPAIEVMTAEEYAAAHPPGPSRTPEEQRLFDQYVRAYQLLWLLPDGWEEPEPSPVAAPYISYDSARDTIVVIADGTQPEFELYGLLYTLVLAARDRESDLDGLMLTQTGTFDSKRALVALFAGEATFFADMARARELDYGELAQRFSYEKAIEETRHDFASPSVEWGVAMALFQYYYGANYVLGAFLDGGQPAVDALYDDSLASTAYALAGDGDIDAAFSAIDVALPAPPEGFRYLSQDSYGPAMLQIHLTREYGLGSEAADKTLARTWVGDRLVIAVNDSTDAVAVVWQIAGPGGEVRSTIVRSTDIDAWNAFEALFGG</sequence>
<dbReference type="EMBL" id="CP114040">
    <property type="protein sequence ID" value="WAS91709.1"/>
    <property type="molecule type" value="Genomic_DNA"/>
</dbReference>